<accession>A0ABY5T2X1</accession>
<dbReference type="Proteomes" id="UP001065265">
    <property type="component" value="Chromosome"/>
</dbReference>
<dbReference type="InterPro" id="IPR027417">
    <property type="entry name" value="P-loop_NTPase"/>
</dbReference>
<dbReference type="InterPro" id="IPR018310">
    <property type="entry name" value="Put_endonuclease_Z1-dom"/>
</dbReference>
<dbReference type="Gene3D" id="3.40.50.300">
    <property type="entry name" value="P-loop containing nucleotide triphosphate hydrolases"/>
    <property type="match status" value="1"/>
</dbReference>
<gene>
    <name evidence="2" type="ORF">L1F33_01560</name>
</gene>
<keyword evidence="3" id="KW-1185">Reference proteome</keyword>
<feature type="domain" description="Putative endonuclease Z1" evidence="1">
    <location>
        <begin position="399"/>
        <end position="631"/>
    </location>
</feature>
<evidence type="ECO:0000313" key="2">
    <source>
        <dbReference type="EMBL" id="UVI39678.1"/>
    </source>
</evidence>
<dbReference type="SUPFAM" id="SSF52540">
    <property type="entry name" value="P-loop containing nucleoside triphosphate hydrolases"/>
    <property type="match status" value="1"/>
</dbReference>
<proteinExistence type="predicted"/>
<reference evidence="2" key="1">
    <citation type="submission" date="2022-02" db="EMBL/GenBank/DDBJ databases">
        <title>Qipengyuania spongiae sp. nov., isolated from marine sponge.</title>
        <authorList>
            <person name="Li Z."/>
            <person name="Zhang M."/>
        </authorList>
    </citation>
    <scope>NUCLEOTIDE SEQUENCE</scope>
    <source>
        <strain evidence="2">PHS-Z21</strain>
    </source>
</reference>
<protein>
    <submittedName>
        <fullName evidence="2">Z1 domain-containing protein</fullName>
    </submittedName>
</protein>
<evidence type="ECO:0000313" key="3">
    <source>
        <dbReference type="Proteomes" id="UP001065265"/>
    </source>
</evidence>
<dbReference type="Pfam" id="PF10593">
    <property type="entry name" value="Z1"/>
    <property type="match status" value="1"/>
</dbReference>
<organism evidence="2 3">
    <name type="scientific">Qipengyuania spongiae</name>
    <dbReference type="NCBI Taxonomy" id="2909673"/>
    <lineage>
        <taxon>Bacteria</taxon>
        <taxon>Pseudomonadati</taxon>
        <taxon>Pseudomonadota</taxon>
        <taxon>Alphaproteobacteria</taxon>
        <taxon>Sphingomonadales</taxon>
        <taxon>Erythrobacteraceae</taxon>
        <taxon>Qipengyuania</taxon>
    </lineage>
</organism>
<dbReference type="EMBL" id="CP092471">
    <property type="protein sequence ID" value="UVI39678.1"/>
    <property type="molecule type" value="Genomic_DNA"/>
</dbReference>
<sequence length="888" mass="100112">MSRTQNDKDKGFIAALITAFGDSDQPPTRTEIEAKAAMLAPILGFSGDLENVVAMAETVIPSRMSAGVSLVDPEADHDQEWILKREIEPIYADAYGDFLRAEGWKPTVVNTLLNDDGAKILGLLQDPIDEGAWNRRGLVIGHVQSGKTANYLGVVARAADAGYKFIIVIAGIHNNLRKQTQRRVDEGFVGRSSDPANRVPIGVGLDRDYPNPVTLTNIHMDFNKQTADKSGAELNDFKKPVIIVIKKNTKTLEVLHTWLRELNVKGADRIRDVPMLVIDDEADNASINTNKPEVNPTLTNAWIRKILRLFTKSCYVGYTATPFANIFIDPDAFDEEVYEELFPKDFIYSLDAPTTYFGPDKVFVDEDSSARVLRPITDCEDYLPLTHKNGTPVAELPPSLYRALDQFIVARAIRNLRKQERKHCSMLINISRFVSVQKEVKSFISLRLEKIKDAVKANYMMPEHVSAQNEYMAQLRAAFDSEFLDCGFEWNDVKEALWGVFEHLRTFVVNSKTTDDPLDYEKYEREGVGLTAVAIGGLSLSRGLTIEGLTVSYMYRNTRMYDTLMQMGRWFGYRPNYEDVCRVYLSKDSINWYKHIALAADELRHQIRRMRNVGLSPRDFGLYVQSHPDSLLVTAANKMRSGQKVTLKQNYTGKLIESFLLPLDPQISETNNDLIAKYWADRFGGAELRETEKGWFLPNVDCDKIGEFLAGFRSHKDAVRQKALAIDYLSAISDKFPKGDVLLVSNGPGDPGSYVLGAQERTAADATADKWQISGYRVASRGDEKLGLSVDQKKLAEQLAADDAKSKTKKPSDFHYRLVRKKPLLMVHVLEPTKNEQFRGLRVPAWGLSYPDGQYGTAIEVVANRVWIEQMYGSLDDDRDDDEDYDVE</sequence>
<dbReference type="RefSeq" id="WP_265559280.1">
    <property type="nucleotide sequence ID" value="NZ_CP092471.1"/>
</dbReference>
<evidence type="ECO:0000259" key="1">
    <source>
        <dbReference type="Pfam" id="PF10593"/>
    </source>
</evidence>
<name>A0ABY5T2X1_9SPHN</name>